<dbReference type="EMBL" id="PQWB01000050">
    <property type="protein sequence ID" value="POZ61588.1"/>
    <property type="molecule type" value="Genomic_DNA"/>
</dbReference>
<evidence type="ECO:0000313" key="2">
    <source>
        <dbReference type="Proteomes" id="UP000237082"/>
    </source>
</evidence>
<sequence>MIIFYVFFIFGILVNAAKRLRQLLDLSEAPEQVAVLAELAVDLQLGRPFDLSRLNTVEPEYFELGLALVRDWRFDYHIAARSKLFEDILARDHGLQSRLCHLAGAAAH</sequence>
<reference evidence="2" key="1">
    <citation type="submission" date="2018-02" db="EMBL/GenBank/DDBJ databases">
        <authorList>
            <person name="O'Hara-Hanley K."/>
            <person name="Soby S."/>
        </authorList>
    </citation>
    <scope>NUCLEOTIDE SEQUENCE [LARGE SCALE GENOMIC DNA]</scope>
    <source>
        <strain evidence="2">MWU14-2602</strain>
    </source>
</reference>
<organism evidence="1 2">
    <name type="scientific">Chromobacterium alticapitis</name>
    <dbReference type="NCBI Taxonomy" id="2073169"/>
    <lineage>
        <taxon>Bacteria</taxon>
        <taxon>Pseudomonadati</taxon>
        <taxon>Pseudomonadota</taxon>
        <taxon>Betaproteobacteria</taxon>
        <taxon>Neisseriales</taxon>
        <taxon>Chromobacteriaceae</taxon>
        <taxon>Chromobacterium</taxon>
    </lineage>
</organism>
<gene>
    <name evidence="1" type="ORF">C2I19_13015</name>
</gene>
<keyword evidence="2" id="KW-1185">Reference proteome</keyword>
<name>A0A2S5DF27_9NEIS</name>
<dbReference type="AlphaFoldDB" id="A0A2S5DF27"/>
<dbReference type="Proteomes" id="UP000237082">
    <property type="component" value="Unassembled WGS sequence"/>
</dbReference>
<evidence type="ECO:0000313" key="1">
    <source>
        <dbReference type="EMBL" id="POZ61588.1"/>
    </source>
</evidence>
<accession>A0A2S5DF27</accession>
<protein>
    <submittedName>
        <fullName evidence="1">Uncharacterized protein</fullName>
    </submittedName>
</protein>
<comment type="caution">
    <text evidence="1">The sequence shown here is derived from an EMBL/GenBank/DDBJ whole genome shotgun (WGS) entry which is preliminary data.</text>
</comment>
<proteinExistence type="predicted"/>